<feature type="chain" id="PRO_5035750601" evidence="1">
    <location>
        <begin position="29"/>
        <end position="81"/>
    </location>
</feature>
<feature type="signal peptide" evidence="1">
    <location>
        <begin position="1"/>
        <end position="28"/>
    </location>
</feature>
<dbReference type="AlphaFoldDB" id="A0A8T2BTZ4"/>
<gene>
    <name evidence="2" type="ORF">ISN44_As07g014090</name>
</gene>
<evidence type="ECO:0000256" key="1">
    <source>
        <dbReference type="SAM" id="SignalP"/>
    </source>
</evidence>
<proteinExistence type="predicted"/>
<keyword evidence="1" id="KW-0732">Signal</keyword>
<organism evidence="2 3">
    <name type="scientific">Arabidopsis suecica</name>
    <name type="common">Swedish thale-cress</name>
    <name type="synonym">Cardaminopsis suecica</name>
    <dbReference type="NCBI Taxonomy" id="45249"/>
    <lineage>
        <taxon>Eukaryota</taxon>
        <taxon>Viridiplantae</taxon>
        <taxon>Streptophyta</taxon>
        <taxon>Embryophyta</taxon>
        <taxon>Tracheophyta</taxon>
        <taxon>Spermatophyta</taxon>
        <taxon>Magnoliopsida</taxon>
        <taxon>eudicotyledons</taxon>
        <taxon>Gunneridae</taxon>
        <taxon>Pentapetalae</taxon>
        <taxon>rosids</taxon>
        <taxon>malvids</taxon>
        <taxon>Brassicales</taxon>
        <taxon>Brassicaceae</taxon>
        <taxon>Camelineae</taxon>
        <taxon>Arabidopsis</taxon>
    </lineage>
</organism>
<evidence type="ECO:0000313" key="2">
    <source>
        <dbReference type="EMBL" id="KAG7589092.1"/>
    </source>
</evidence>
<accession>A0A8T2BTZ4</accession>
<protein>
    <submittedName>
        <fullName evidence="2">Uncharacterized protein</fullName>
    </submittedName>
</protein>
<reference evidence="2 3" key="1">
    <citation type="submission" date="2020-12" db="EMBL/GenBank/DDBJ databases">
        <title>Concerted genomic and epigenomic changes stabilize Arabidopsis allopolyploids.</title>
        <authorList>
            <person name="Chen Z."/>
        </authorList>
    </citation>
    <scope>NUCLEOTIDE SEQUENCE [LARGE SCALE GENOMIC DNA]</scope>
    <source>
        <strain evidence="2">As9502</strain>
        <tissue evidence="2">Leaf</tissue>
    </source>
</reference>
<sequence>MKKTQLASLLLSLLLILLSPSFHYPVSGARLHYVVRIPIHSRGSTPSSSSCGSGIYHVAGATEILCRHPKTPKNPYVHVKN</sequence>
<dbReference type="EMBL" id="JAEFBJ010000007">
    <property type="protein sequence ID" value="KAG7589092.1"/>
    <property type="molecule type" value="Genomic_DNA"/>
</dbReference>
<dbReference type="Proteomes" id="UP000694251">
    <property type="component" value="Chromosome 7"/>
</dbReference>
<evidence type="ECO:0000313" key="3">
    <source>
        <dbReference type="Proteomes" id="UP000694251"/>
    </source>
</evidence>
<name>A0A8T2BTZ4_ARASU</name>
<keyword evidence="3" id="KW-1185">Reference proteome</keyword>
<comment type="caution">
    <text evidence="2">The sequence shown here is derived from an EMBL/GenBank/DDBJ whole genome shotgun (WGS) entry which is preliminary data.</text>
</comment>